<dbReference type="Proteomes" id="UP000839575">
    <property type="component" value="Unassembled WGS sequence"/>
</dbReference>
<dbReference type="Proteomes" id="UP000251351">
    <property type="component" value="Unassembled WGS sequence"/>
</dbReference>
<evidence type="ECO:0000259" key="1">
    <source>
        <dbReference type="Pfam" id="PF11682"/>
    </source>
</evidence>
<dbReference type="EMBL" id="QARA01000030">
    <property type="protein sequence ID" value="PTU39202.1"/>
    <property type="molecule type" value="Genomic_DNA"/>
</dbReference>
<evidence type="ECO:0000313" key="4">
    <source>
        <dbReference type="EMBL" id="PTU39202.1"/>
    </source>
</evidence>
<evidence type="ECO:0000313" key="6">
    <source>
        <dbReference type="EMBL" id="PUF54960.1"/>
    </source>
</evidence>
<dbReference type="RefSeq" id="WP_119528920.1">
    <property type="nucleotide sequence ID" value="NZ_CP176650.1"/>
</dbReference>
<reference evidence="7 8" key="1">
    <citation type="submission" date="2018-04" db="EMBL/GenBank/DDBJ databases">
        <title>Whole genome sequencing of Salmonella enterica.</title>
        <authorList>
            <person name="Bell R."/>
        </authorList>
    </citation>
    <scope>NUCLEOTIDE SEQUENCE [LARGE SCALE GENOMIC DNA]</scope>
    <source>
        <strain evidence="4 7">CFSAN058493</strain>
        <strain evidence="3 8">CFSAN058507</strain>
        <strain evidence="5 10">CFSAN058609</strain>
        <strain evidence="6 9">CFSAN058610</strain>
    </source>
</reference>
<dbReference type="Pfam" id="PF11682">
    <property type="entry name" value="Zn_ribbon_11"/>
    <property type="match status" value="1"/>
</dbReference>
<reference evidence="2" key="2">
    <citation type="submission" date="2018-07" db="EMBL/GenBank/DDBJ databases">
        <authorList>
            <consortium name="GenomeTrakr network: Whole genome sequencing for foodborne pathogen traceback"/>
        </authorList>
    </citation>
    <scope>NUCLEOTIDE SEQUENCE [LARGE SCALE GENOMIC DNA]</scope>
    <source>
        <strain evidence="2">CFSAN002851</strain>
    </source>
</reference>
<evidence type="ECO:0000313" key="5">
    <source>
        <dbReference type="EMBL" id="PUF30206.1"/>
    </source>
</evidence>
<feature type="domain" description="DUF3279" evidence="1">
    <location>
        <begin position="11"/>
        <end position="39"/>
    </location>
</feature>
<sequence length="41" mass="4830">MRRLAICKTVSRRWHCCWCHICWQGEKVCPCCDNGIYAIDA</sequence>
<evidence type="ECO:0000313" key="3">
    <source>
        <dbReference type="EMBL" id="PTU34415.1"/>
    </source>
</evidence>
<dbReference type="EMBL" id="QAQO01000026">
    <property type="protein sequence ID" value="PTU34415.1"/>
    <property type="molecule type" value="Genomic_DNA"/>
</dbReference>
<dbReference type="AlphaFoldDB" id="A0A3V4R459"/>
<dbReference type="EMBL" id="QARP01000024">
    <property type="protein sequence ID" value="PUF30206.1"/>
    <property type="molecule type" value="Genomic_DNA"/>
</dbReference>
<evidence type="ECO:0000313" key="8">
    <source>
        <dbReference type="Proteomes" id="UP000244190"/>
    </source>
</evidence>
<evidence type="ECO:0000313" key="7">
    <source>
        <dbReference type="Proteomes" id="UP000244131"/>
    </source>
</evidence>
<proteinExistence type="predicted"/>
<protein>
    <recommendedName>
        <fullName evidence="1">DUF3279 domain-containing protein</fullName>
    </recommendedName>
</protein>
<name>A0A3V4R459_SALET</name>
<gene>
    <name evidence="6" type="ORF">DAX73_21840</name>
    <name evidence="5" type="ORF">DAX92_21385</name>
    <name evidence="4" type="ORF">DAY03_26625</name>
    <name evidence="3" type="ORF">DBZ43_23645</name>
    <name evidence="2" type="ORF">S301_25620</name>
</gene>
<dbReference type="Proteomes" id="UP000244131">
    <property type="component" value="Unassembled WGS sequence"/>
</dbReference>
<evidence type="ECO:0000313" key="2">
    <source>
        <dbReference type="EMBL" id="EBP4001940.1"/>
    </source>
</evidence>
<accession>A0A3V4R459</accession>
<dbReference type="Proteomes" id="UP000244190">
    <property type="component" value="Unassembled WGS sequence"/>
</dbReference>
<dbReference type="EMBL" id="QARO01000023">
    <property type="protein sequence ID" value="PUF54960.1"/>
    <property type="molecule type" value="Genomic_DNA"/>
</dbReference>
<dbReference type="InterPro" id="IPR021696">
    <property type="entry name" value="DUF3279"/>
</dbReference>
<evidence type="ECO:0000313" key="10">
    <source>
        <dbReference type="Proteomes" id="UP000251540"/>
    </source>
</evidence>
<comment type="caution">
    <text evidence="2">The sequence shown here is derived from an EMBL/GenBank/DDBJ whole genome shotgun (WGS) entry which is preliminary data.</text>
</comment>
<dbReference type="Proteomes" id="UP000251540">
    <property type="component" value="Unassembled WGS sequence"/>
</dbReference>
<dbReference type="EMBL" id="AAGLPX010000090">
    <property type="protein sequence ID" value="EBP4001940.1"/>
    <property type="molecule type" value="Genomic_DNA"/>
</dbReference>
<evidence type="ECO:0000313" key="9">
    <source>
        <dbReference type="Proteomes" id="UP000251351"/>
    </source>
</evidence>
<organism evidence="2">
    <name type="scientific">Salmonella enterica I</name>
    <dbReference type="NCBI Taxonomy" id="59201"/>
    <lineage>
        <taxon>Bacteria</taxon>
        <taxon>Pseudomonadati</taxon>
        <taxon>Pseudomonadota</taxon>
        <taxon>Gammaproteobacteria</taxon>
        <taxon>Enterobacterales</taxon>
        <taxon>Enterobacteriaceae</taxon>
        <taxon>Salmonella</taxon>
    </lineage>
</organism>